<sequence length="113" mass="12098">MATSTEASFERTTIGERITAWPRVLPAPDGAPSHQAPGQLVGNSADLACGSPKAPRPVHRWREKQLFSRTRGTSSSKVPLWNGEGAPHDGHGGRLRKSRSESTGSLETVSEGR</sequence>
<protein>
    <submittedName>
        <fullName evidence="2">Uncharacterized protein</fullName>
    </submittedName>
</protein>
<evidence type="ECO:0000256" key="1">
    <source>
        <dbReference type="SAM" id="MobiDB-lite"/>
    </source>
</evidence>
<feature type="compositionally biased region" description="Polar residues" evidence="1">
    <location>
        <begin position="67"/>
        <end position="77"/>
    </location>
</feature>
<keyword evidence="3" id="KW-1185">Reference proteome</keyword>
<organism evidence="2 3">
    <name type="scientific">Trypanosoma congolense (strain IL3000)</name>
    <dbReference type="NCBI Taxonomy" id="1068625"/>
    <lineage>
        <taxon>Eukaryota</taxon>
        <taxon>Discoba</taxon>
        <taxon>Euglenozoa</taxon>
        <taxon>Kinetoplastea</taxon>
        <taxon>Metakinetoplastina</taxon>
        <taxon>Trypanosomatida</taxon>
        <taxon>Trypanosomatidae</taxon>
        <taxon>Trypanosoma</taxon>
        <taxon>Nannomonas</taxon>
    </lineage>
</organism>
<dbReference type="AlphaFoldDB" id="F9WJN0"/>
<gene>
    <name evidence="2" type="ORF">TCIL3000_0_23520</name>
</gene>
<reference evidence="2 3" key="2">
    <citation type="journal article" date="2012" name="Proc. Natl. Acad. Sci. U.S.A.">
        <title>Antigenic diversity is generated by distinct evolutionary mechanisms in African trypanosome species.</title>
        <authorList>
            <person name="Jackson A.P."/>
            <person name="Berry A."/>
            <person name="Aslett M."/>
            <person name="Allison H.C."/>
            <person name="Burton P."/>
            <person name="Vavrova-Anderson J."/>
            <person name="Brown R."/>
            <person name="Browne H."/>
            <person name="Corton N."/>
            <person name="Hauser H."/>
            <person name="Gamble J."/>
            <person name="Gilderthorp R."/>
            <person name="Marcello L."/>
            <person name="McQuillan J."/>
            <person name="Otto T.D."/>
            <person name="Quail M.A."/>
            <person name="Sanders M.J."/>
            <person name="van Tonder A."/>
            <person name="Ginger M.L."/>
            <person name="Field M.C."/>
            <person name="Barry J.D."/>
            <person name="Hertz-Fowler C."/>
            <person name="Berriman M."/>
        </authorList>
    </citation>
    <scope>NUCLEOTIDE SEQUENCE [LARGE SCALE GENOMIC DNA]</scope>
    <source>
        <strain evidence="2 3">IL3000</strain>
    </source>
</reference>
<feature type="compositionally biased region" description="Polar residues" evidence="1">
    <location>
        <begin position="101"/>
        <end position="113"/>
    </location>
</feature>
<reference evidence="3" key="1">
    <citation type="submission" date="2011-07" db="EMBL/GenBank/DDBJ databases">
        <title>Divergent evolution of antigenic variation in African trypanosomes.</title>
        <authorList>
            <person name="Jackson A.P."/>
            <person name="Berry A."/>
            <person name="Allison H.C."/>
            <person name="Burton P."/>
            <person name="Anderson J."/>
            <person name="Aslett M."/>
            <person name="Brown R."/>
            <person name="Corton N."/>
            <person name="Harris D."/>
            <person name="Hauser H."/>
            <person name="Gamble J."/>
            <person name="Gilderthorp R."/>
            <person name="McQuillan J."/>
            <person name="Quail M.A."/>
            <person name="Sanders M."/>
            <person name="Van Tonder A."/>
            <person name="Ginger M.L."/>
            <person name="Donelson J.E."/>
            <person name="Field M.C."/>
            <person name="Barry J.D."/>
            <person name="Berriman M."/>
            <person name="Hertz-Fowler C."/>
        </authorList>
    </citation>
    <scope>NUCLEOTIDE SEQUENCE [LARGE SCALE GENOMIC DNA]</scope>
    <source>
        <strain evidence="3">IL3000</strain>
    </source>
</reference>
<name>F9WJN0_TRYCI</name>
<evidence type="ECO:0000313" key="2">
    <source>
        <dbReference type="EMBL" id="CCD17537.1"/>
    </source>
</evidence>
<feature type="region of interest" description="Disordered" evidence="1">
    <location>
        <begin position="23"/>
        <end position="113"/>
    </location>
</feature>
<evidence type="ECO:0000313" key="3">
    <source>
        <dbReference type="Proteomes" id="UP000000702"/>
    </source>
</evidence>
<proteinExistence type="predicted"/>
<accession>F9WJN0</accession>
<dbReference type="EMBL" id="CAEQ01002747">
    <property type="protein sequence ID" value="CCD17537.1"/>
    <property type="molecule type" value="Genomic_DNA"/>
</dbReference>
<comment type="caution">
    <text evidence="2">The sequence shown here is derived from an EMBL/GenBank/DDBJ whole genome shotgun (WGS) entry which is preliminary data.</text>
</comment>
<dbReference type="Proteomes" id="UP000000702">
    <property type="component" value="Unassembled WGS sequence"/>
</dbReference>